<dbReference type="Pfam" id="PF00153">
    <property type="entry name" value="Mito_carr"/>
    <property type="match status" value="1"/>
</dbReference>
<dbReference type="EMBL" id="OU899036">
    <property type="protein sequence ID" value="CAH1732874.1"/>
    <property type="molecule type" value="Genomic_DNA"/>
</dbReference>
<feature type="compositionally biased region" description="Basic residues" evidence="5">
    <location>
        <begin position="165"/>
        <end position="175"/>
    </location>
</feature>
<sequence length="303" mass="32339">MAAAVSDEFLPHERPEEMTTTSPLVGLASGCAGAVALVYVGQPLDTVKVRMQLSTATQAVTSGGGGGVSMWGCVRDMWRQALVTPAPHHRPLTTNGAAAGAVVEACPVDGHRPVDQQSGRRRTDGPAHVRRHGARAVGQRGRKRCAVRGVRPVPAVGGVRDGPVRRRRRHRHRRGGRGEKTRPRRHGHGRQLGVAVLGVRAVSHRTDQGPSAGGRSGQGQLRFRRRVVGRTSAPRRRRPASGGPGVDHRGRSPGHVSRTGLDGGPRDARLLRVLPGVRGEPHVPDRLALQYVGLVDAHRRAVG</sequence>
<organism evidence="6 7">
    <name type="scientific">Aphis gossypii</name>
    <name type="common">Cotton aphid</name>
    <dbReference type="NCBI Taxonomy" id="80765"/>
    <lineage>
        <taxon>Eukaryota</taxon>
        <taxon>Metazoa</taxon>
        <taxon>Ecdysozoa</taxon>
        <taxon>Arthropoda</taxon>
        <taxon>Hexapoda</taxon>
        <taxon>Insecta</taxon>
        <taxon>Pterygota</taxon>
        <taxon>Neoptera</taxon>
        <taxon>Paraneoptera</taxon>
        <taxon>Hemiptera</taxon>
        <taxon>Sternorrhyncha</taxon>
        <taxon>Aphidomorpha</taxon>
        <taxon>Aphidoidea</taxon>
        <taxon>Aphididae</taxon>
        <taxon>Aphidini</taxon>
        <taxon>Aphis</taxon>
        <taxon>Aphis</taxon>
    </lineage>
</organism>
<feature type="region of interest" description="Disordered" evidence="5">
    <location>
        <begin position="204"/>
        <end position="267"/>
    </location>
</feature>
<feature type="compositionally biased region" description="Low complexity" evidence="5">
    <location>
        <begin position="147"/>
        <end position="158"/>
    </location>
</feature>
<reference evidence="6" key="1">
    <citation type="submission" date="2022-02" db="EMBL/GenBank/DDBJ databases">
        <authorList>
            <person name="King R."/>
        </authorList>
    </citation>
    <scope>NUCLEOTIDE SEQUENCE</scope>
</reference>
<name>A0A9P0J8E9_APHGO</name>
<evidence type="ECO:0000256" key="3">
    <source>
        <dbReference type="ARBA" id="ARBA00022692"/>
    </source>
</evidence>
<dbReference type="InterPro" id="IPR018108">
    <property type="entry name" value="MCP_transmembrane"/>
</dbReference>
<comment type="similarity">
    <text evidence="2">Belongs to the mitochondrial carrier (TC 2.A.29) family.</text>
</comment>
<accession>A0A9P0J8E9</accession>
<evidence type="ECO:0000256" key="4">
    <source>
        <dbReference type="ARBA" id="ARBA00023136"/>
    </source>
</evidence>
<dbReference type="AlphaFoldDB" id="A0A9P0J8E9"/>
<keyword evidence="7" id="KW-1185">Reference proteome</keyword>
<dbReference type="Proteomes" id="UP001154329">
    <property type="component" value="Chromosome 3"/>
</dbReference>
<feature type="region of interest" description="Disordered" evidence="5">
    <location>
        <begin position="109"/>
        <end position="192"/>
    </location>
</feature>
<evidence type="ECO:0000256" key="1">
    <source>
        <dbReference type="ARBA" id="ARBA00004141"/>
    </source>
</evidence>
<proteinExistence type="inferred from homology"/>
<protein>
    <submittedName>
        <fullName evidence="6">Uncharacterized protein</fullName>
    </submittedName>
</protein>
<evidence type="ECO:0000313" key="7">
    <source>
        <dbReference type="Proteomes" id="UP001154329"/>
    </source>
</evidence>
<reference evidence="6" key="2">
    <citation type="submission" date="2022-10" db="EMBL/GenBank/DDBJ databases">
        <authorList>
            <consortium name="ENA_rothamsted_submissions"/>
            <consortium name="culmorum"/>
            <person name="King R."/>
        </authorList>
    </citation>
    <scope>NUCLEOTIDE SEQUENCE</scope>
</reference>
<dbReference type="Gene3D" id="1.50.40.10">
    <property type="entry name" value="Mitochondrial carrier domain"/>
    <property type="match status" value="1"/>
</dbReference>
<feature type="compositionally biased region" description="Basic residues" evidence="5">
    <location>
        <begin position="222"/>
        <end position="239"/>
    </location>
</feature>
<feature type="compositionally biased region" description="Basic residues" evidence="5">
    <location>
        <begin position="128"/>
        <end position="146"/>
    </location>
</feature>
<evidence type="ECO:0000256" key="5">
    <source>
        <dbReference type="SAM" id="MobiDB-lite"/>
    </source>
</evidence>
<comment type="subcellular location">
    <subcellularLocation>
        <location evidence="1">Membrane</location>
        <topology evidence="1">Multi-pass membrane protein</topology>
    </subcellularLocation>
</comment>
<dbReference type="InterPro" id="IPR023395">
    <property type="entry name" value="MCP_dom_sf"/>
</dbReference>
<gene>
    <name evidence="6" type="ORF">APHIGO_LOCUS9297</name>
</gene>
<dbReference type="GO" id="GO:0016020">
    <property type="term" value="C:membrane"/>
    <property type="evidence" value="ECO:0007669"/>
    <property type="project" value="UniProtKB-SubCell"/>
</dbReference>
<keyword evidence="3" id="KW-0812">Transmembrane</keyword>
<evidence type="ECO:0000313" key="6">
    <source>
        <dbReference type="EMBL" id="CAH1732874.1"/>
    </source>
</evidence>
<evidence type="ECO:0000256" key="2">
    <source>
        <dbReference type="ARBA" id="ARBA00006375"/>
    </source>
</evidence>
<dbReference type="SUPFAM" id="SSF103506">
    <property type="entry name" value="Mitochondrial carrier"/>
    <property type="match status" value="1"/>
</dbReference>
<keyword evidence="4" id="KW-0472">Membrane</keyword>